<dbReference type="PANTHER" id="PTHR47053:SF1">
    <property type="entry name" value="MUREIN DD-ENDOPEPTIDASE MEPH-RELATED"/>
    <property type="match status" value="1"/>
</dbReference>
<evidence type="ECO:0000256" key="5">
    <source>
        <dbReference type="SAM" id="MobiDB-lite"/>
    </source>
</evidence>
<dbReference type="GO" id="GO:0006508">
    <property type="term" value="P:proteolysis"/>
    <property type="evidence" value="ECO:0007669"/>
    <property type="project" value="UniProtKB-KW"/>
</dbReference>
<dbReference type="EMBL" id="PDLH01000007">
    <property type="protein sequence ID" value="PHH00174.1"/>
    <property type="molecule type" value="Genomic_DNA"/>
</dbReference>
<dbReference type="InterPro" id="IPR038765">
    <property type="entry name" value="Papain-like_cys_pep_sf"/>
</dbReference>
<evidence type="ECO:0000259" key="7">
    <source>
        <dbReference type="PROSITE" id="PS51935"/>
    </source>
</evidence>
<dbReference type="NCBIfam" id="NF045974">
    <property type="entry name" value="conju_CD1108"/>
    <property type="match status" value="1"/>
</dbReference>
<reference evidence="9 10" key="1">
    <citation type="submission" date="2017-09" db="EMBL/GenBank/DDBJ databases">
        <title>FDA dAtabase for Regulatory Grade micrObial Sequences (FDA-ARGOS): Supporting development and validation of Infectious Disease Dx tests.</title>
        <authorList>
            <person name="Kerrigan L."/>
            <person name="Long C."/>
            <person name="Tallon L.J."/>
            <person name="Sadzewicz L."/>
            <person name="Ott S."/>
            <person name="Zhao X."/>
            <person name="Nagaraj S."/>
            <person name="Vavikolanu K."/>
            <person name="Aluvathingal J."/>
            <person name="Nadendla S."/>
            <person name="Sichtig H."/>
        </authorList>
    </citation>
    <scope>NUCLEOTIDE SEQUENCE [LARGE SCALE GENOMIC DNA]</scope>
    <source>
        <strain evidence="9 10">FDAARGOS_423</strain>
    </source>
</reference>
<comment type="caution">
    <text evidence="8">The sequence shown here is derived from an EMBL/GenBank/DDBJ whole genome shotgun (WGS) entry which is preliminary data.</text>
</comment>
<evidence type="ECO:0000256" key="4">
    <source>
        <dbReference type="ARBA" id="ARBA00022807"/>
    </source>
</evidence>
<dbReference type="SUPFAM" id="SSF54001">
    <property type="entry name" value="Cysteine proteinases"/>
    <property type="match status" value="1"/>
</dbReference>
<evidence type="ECO:0000256" key="3">
    <source>
        <dbReference type="ARBA" id="ARBA00022801"/>
    </source>
</evidence>
<keyword evidence="6" id="KW-0472">Membrane</keyword>
<dbReference type="InterPro" id="IPR000064">
    <property type="entry name" value="NLP_P60_dom"/>
</dbReference>
<evidence type="ECO:0000313" key="10">
    <source>
        <dbReference type="Proteomes" id="UP000223854"/>
    </source>
</evidence>
<dbReference type="PANTHER" id="PTHR47053">
    <property type="entry name" value="MUREIN DD-ENDOPEPTIDASE MEPH-RELATED"/>
    <property type="match status" value="1"/>
</dbReference>
<feature type="domain" description="NlpC/P60" evidence="7">
    <location>
        <begin position="543"/>
        <end position="667"/>
    </location>
</feature>
<feature type="region of interest" description="Disordered" evidence="5">
    <location>
        <begin position="1"/>
        <end position="187"/>
    </location>
</feature>
<keyword evidence="10" id="KW-1185">Reference proteome</keyword>
<dbReference type="Pfam" id="PF00877">
    <property type="entry name" value="NLPC_P60"/>
    <property type="match status" value="1"/>
</dbReference>
<dbReference type="Proteomes" id="UP000223854">
    <property type="component" value="Unassembled WGS sequence"/>
</dbReference>
<keyword evidence="2" id="KW-0645">Protease</keyword>
<dbReference type="Proteomes" id="UP000486601">
    <property type="component" value="Unassembled WGS sequence"/>
</dbReference>
<evidence type="ECO:0000313" key="8">
    <source>
        <dbReference type="EMBL" id="NFR61588.1"/>
    </source>
</evidence>
<evidence type="ECO:0000256" key="6">
    <source>
        <dbReference type="SAM" id="Phobius"/>
    </source>
</evidence>
<feature type="compositionally biased region" description="Basic and acidic residues" evidence="5">
    <location>
        <begin position="66"/>
        <end position="76"/>
    </location>
</feature>
<dbReference type="PROSITE" id="PS51935">
    <property type="entry name" value="NLPC_P60"/>
    <property type="match status" value="1"/>
</dbReference>
<accession>A0A7X5P8Y9</accession>
<keyword evidence="6" id="KW-1133">Transmembrane helix</keyword>
<protein>
    <submittedName>
        <fullName evidence="9">Hydrolase Nlp/P60</fullName>
    </submittedName>
    <submittedName>
        <fullName evidence="8">NlpC/P60 family protein</fullName>
    </submittedName>
</protein>
<sequence>MRDTGRPGRLRFKPKGQAATSGQLGPKSKKRATPKKETVRKTPPQTADPSGTSPLVGNRSDPAPPDMEKQKLRFEDETAADTAIPPKSADLATSGQLGPKSGKLRQDSKKPRPSERLRRDGDPPPGGETAGADSHSGSANKKAAQNGKRMEKSKLCMEKSGEKLNTAREKLESQKPQKKPGPIKKVSRAAGYQSWRYVHGKIHQIEHENAGTEAAHKTELAGEHLARGGTRFIKHRIRTRPTRQVRKWGNRHISARADYAYRQLVQDNPGLQSNPVSRFWQKQQLKKQYRKQAKEAAKQGKKAVRFTEKVTRTVAAFVKRNPKILLLGLVLFLLIVILQSCMAGITTIGNGLISVVGGTSYGSSDSDIEVVEENYTALEKDLRERLSQIESDYPGYDEYRYSVDEIGHDPFELASYLTAKYGGYTPAQVQAELQTLFGQQYILTITETVEVRYRTETDTWTDENGETHTDTYEVPYNYYILNVSLKNKSLGAVALSNLNPEQTERYTIYQKTKGNRPYLFEGNIYAHAGEYTDYDIPPQALADPEFAAMIAEAEKYLGYPYVWGGSSPSTSFDCSGFVCWVINQSGVGSVGRTTATGLFNSCSHIPPDEAQPGDLIFFQGTYDTSGASHVGIYVGNGMMIHCGSPIQYTSINTNYWQSHFLGYGRLP</sequence>
<reference evidence="8 11" key="2">
    <citation type="submission" date="2019-04" db="EMBL/GenBank/DDBJ databases">
        <title>Genome sequencing of Clostridium botulinum Groups I-IV and Clostridium butyricum.</title>
        <authorList>
            <person name="Brunt J."/>
            <person name="Van Vliet A.H.M."/>
            <person name="Stringer S.C."/>
            <person name="Carter A.T."/>
            <person name="Peck M.W."/>
        </authorList>
    </citation>
    <scope>NUCLEOTIDE SEQUENCE [LARGE SCALE GENOMIC DNA]</scope>
    <source>
        <strain evidence="8 11">IFR 18/108</strain>
    </source>
</reference>
<name>A0A7X5P8Y9_CLOSG</name>
<gene>
    <name evidence="9" type="ORF">CRX47_10085</name>
    <name evidence="8" type="ORF">FDF70_08815</name>
</gene>
<proteinExistence type="inferred from homology"/>
<evidence type="ECO:0000256" key="2">
    <source>
        <dbReference type="ARBA" id="ARBA00022670"/>
    </source>
</evidence>
<feature type="compositionally biased region" description="Basic and acidic residues" evidence="5">
    <location>
        <begin position="104"/>
        <end position="122"/>
    </location>
</feature>
<evidence type="ECO:0000313" key="9">
    <source>
        <dbReference type="EMBL" id="PHH00174.1"/>
    </source>
</evidence>
<feature type="compositionally biased region" description="Basic residues" evidence="5">
    <location>
        <begin position="176"/>
        <end position="187"/>
    </location>
</feature>
<evidence type="ECO:0000313" key="11">
    <source>
        <dbReference type="Proteomes" id="UP000486601"/>
    </source>
</evidence>
<feature type="compositionally biased region" description="Basic and acidic residues" evidence="5">
    <location>
        <begin position="148"/>
        <end position="175"/>
    </location>
</feature>
<comment type="similarity">
    <text evidence="1">Belongs to the peptidase C40 family.</text>
</comment>
<organism evidence="8 11">
    <name type="scientific">Clostridium sporogenes</name>
    <dbReference type="NCBI Taxonomy" id="1509"/>
    <lineage>
        <taxon>Bacteria</taxon>
        <taxon>Bacillati</taxon>
        <taxon>Bacillota</taxon>
        <taxon>Clostridia</taxon>
        <taxon>Eubacteriales</taxon>
        <taxon>Clostridiaceae</taxon>
        <taxon>Clostridium</taxon>
    </lineage>
</organism>
<dbReference type="RefSeq" id="WP_080315676.1">
    <property type="nucleotide sequence ID" value="NZ_CP083649.1"/>
</dbReference>
<dbReference type="InterPro" id="IPR051202">
    <property type="entry name" value="Peptidase_C40"/>
</dbReference>
<dbReference type="AlphaFoldDB" id="A0A7X5P8Y9"/>
<feature type="compositionally biased region" description="Polar residues" evidence="5">
    <location>
        <begin position="43"/>
        <end position="55"/>
    </location>
</feature>
<evidence type="ECO:0000256" key="1">
    <source>
        <dbReference type="ARBA" id="ARBA00007074"/>
    </source>
</evidence>
<keyword evidence="4" id="KW-0788">Thiol protease</keyword>
<keyword evidence="3 9" id="KW-0378">Hydrolase</keyword>
<dbReference type="EMBL" id="SXCS01000004">
    <property type="protein sequence ID" value="NFR61588.1"/>
    <property type="molecule type" value="Genomic_DNA"/>
</dbReference>
<dbReference type="Gene3D" id="3.90.1720.10">
    <property type="entry name" value="endopeptidase domain like (from Nostoc punctiforme)"/>
    <property type="match status" value="1"/>
</dbReference>
<keyword evidence="6" id="KW-0812">Transmembrane</keyword>
<dbReference type="GO" id="GO:0008234">
    <property type="term" value="F:cysteine-type peptidase activity"/>
    <property type="evidence" value="ECO:0007669"/>
    <property type="project" value="UniProtKB-KW"/>
</dbReference>
<feature type="transmembrane region" description="Helical" evidence="6">
    <location>
        <begin position="324"/>
        <end position="345"/>
    </location>
</feature>